<comment type="caution">
    <text evidence="1">The sequence shown here is derived from an EMBL/GenBank/DDBJ whole genome shotgun (WGS) entry which is preliminary data.</text>
</comment>
<sequence>MIEKNMLPQEYLSLASVQASEESALLDRQNVVGVALGTKWSGGTDTGEKAITVLVDTKLPSELLRDDDLIPAKLSGVPTDVQQVGVLQAGRTIATPKVNGASPSLAEAPAPPLRQVEAPREAVDPLTLARRFRPAFGGLSVGHFQITAGTYGTAVYDATSLPGIPPRFYILSNNHVLANTNAAAIGDPILQPGPFDGGVIPSDIIARLSRYVPIKFITPGQPAPLNFVDAAVAEGQFHDLDRRIFWVGDLRGVNPAPTVGLVVQKTGRTTSWTTGRITNINATVDVNYGGGRVARFANQLLTTNMSAGGDSGSIVAELDNDFAVGLLFAGSPAVTVVNRITLVEAALGIRVYP</sequence>
<evidence type="ECO:0000313" key="1">
    <source>
        <dbReference type="EMBL" id="OXM46861.1"/>
    </source>
</evidence>
<dbReference type="InterPro" id="IPR043504">
    <property type="entry name" value="Peptidase_S1_PA_chymotrypsin"/>
</dbReference>
<protein>
    <recommendedName>
        <fullName evidence="3">Serine protease</fullName>
    </recommendedName>
</protein>
<proteinExistence type="predicted"/>
<evidence type="ECO:0008006" key="3">
    <source>
        <dbReference type="Google" id="ProtNLM"/>
    </source>
</evidence>
<dbReference type="Gene3D" id="2.40.10.10">
    <property type="entry name" value="Trypsin-like serine proteases"/>
    <property type="match status" value="1"/>
</dbReference>
<dbReference type="OrthoDB" id="104542at2"/>
<name>A0A229RK64_AMYAL</name>
<evidence type="ECO:0000313" key="2">
    <source>
        <dbReference type="Proteomes" id="UP000215563"/>
    </source>
</evidence>
<organism evidence="1 2">
    <name type="scientific">Amycolatopsis alba DSM 44262</name>
    <dbReference type="NCBI Taxonomy" id="1125972"/>
    <lineage>
        <taxon>Bacteria</taxon>
        <taxon>Bacillati</taxon>
        <taxon>Actinomycetota</taxon>
        <taxon>Actinomycetes</taxon>
        <taxon>Pseudonocardiales</taxon>
        <taxon>Pseudonocardiaceae</taxon>
        <taxon>Amycolatopsis</taxon>
    </lineage>
</organism>
<dbReference type="RefSeq" id="WP_026466872.1">
    <property type="nucleotide sequence ID" value="NZ_KB913032.1"/>
</dbReference>
<accession>A0A229RK64</accession>
<dbReference type="EMBL" id="NMQU01000083">
    <property type="protein sequence ID" value="OXM46861.1"/>
    <property type="molecule type" value="Genomic_DNA"/>
</dbReference>
<dbReference type="InterPro" id="IPR009003">
    <property type="entry name" value="Peptidase_S1_PA"/>
</dbReference>
<dbReference type="SUPFAM" id="SSF50494">
    <property type="entry name" value="Trypsin-like serine proteases"/>
    <property type="match status" value="1"/>
</dbReference>
<dbReference type="Proteomes" id="UP000215563">
    <property type="component" value="Unassembled WGS sequence"/>
</dbReference>
<reference evidence="1 2" key="1">
    <citation type="submission" date="2017-07" db="EMBL/GenBank/DDBJ databases">
        <title>Amycolatopsis alba DSM 44262 Genome sequencing and assembly.</title>
        <authorList>
            <person name="Kaur N."/>
            <person name="Mayilraj S."/>
        </authorList>
    </citation>
    <scope>NUCLEOTIDE SEQUENCE [LARGE SCALE GENOMIC DNA]</scope>
    <source>
        <strain evidence="1 2">DSM 44262</strain>
    </source>
</reference>
<dbReference type="AlphaFoldDB" id="A0A229RK64"/>
<gene>
    <name evidence="1" type="ORF">CFP75_26215</name>
</gene>
<keyword evidence="2" id="KW-1185">Reference proteome</keyword>